<reference evidence="6 7" key="1">
    <citation type="submission" date="2016-12" db="EMBL/GenBank/DDBJ databases">
        <authorList>
            <person name="Song W.-J."/>
            <person name="Kurnit D.M."/>
        </authorList>
    </citation>
    <scope>NUCLEOTIDE SEQUENCE [LARGE SCALE GENOMIC DNA]</scope>
    <source>
        <strain evidence="6 7">STM7296</strain>
    </source>
</reference>
<dbReference type="PROSITE" id="PS50112">
    <property type="entry name" value="PAS"/>
    <property type="match status" value="1"/>
</dbReference>
<dbReference type="Proteomes" id="UP000187012">
    <property type="component" value="Unassembled WGS sequence"/>
</dbReference>
<evidence type="ECO:0000259" key="5">
    <source>
        <dbReference type="PROSITE" id="PS50113"/>
    </source>
</evidence>
<dbReference type="InterPro" id="IPR053159">
    <property type="entry name" value="Hybrid_Histidine_Kinase"/>
</dbReference>
<dbReference type="PROSITE" id="PS50113">
    <property type="entry name" value="PAC"/>
    <property type="match status" value="1"/>
</dbReference>
<dbReference type="Gene3D" id="1.10.510.10">
    <property type="entry name" value="Transferase(Phosphotransferase) domain 1"/>
    <property type="match status" value="1"/>
</dbReference>
<dbReference type="Pfam" id="PF01590">
    <property type="entry name" value="GAF"/>
    <property type="match status" value="1"/>
</dbReference>
<dbReference type="SUPFAM" id="SSF55874">
    <property type="entry name" value="ATPase domain of HSP90 chaperone/DNA topoisomerase II/histidine kinase"/>
    <property type="match status" value="1"/>
</dbReference>
<dbReference type="SUPFAM" id="SSF52540">
    <property type="entry name" value="P-loop containing nucleoside triphosphate hydrolases"/>
    <property type="match status" value="1"/>
</dbReference>
<evidence type="ECO:0000259" key="3">
    <source>
        <dbReference type="PROSITE" id="PS50109"/>
    </source>
</evidence>
<dbReference type="InterPro" id="IPR003594">
    <property type="entry name" value="HATPase_dom"/>
</dbReference>
<dbReference type="InterPro" id="IPR011009">
    <property type="entry name" value="Kinase-like_dom_sf"/>
</dbReference>
<dbReference type="Gene3D" id="3.30.565.10">
    <property type="entry name" value="Histidine kinase-like ATPase, C-terminal domain"/>
    <property type="match status" value="1"/>
</dbReference>
<dbReference type="STRING" id="1247936.BN2475_440016"/>
<evidence type="ECO:0000259" key="4">
    <source>
        <dbReference type="PROSITE" id="PS50112"/>
    </source>
</evidence>
<gene>
    <name evidence="6" type="ORF">BN2475_440016</name>
</gene>
<dbReference type="CDD" id="cd14014">
    <property type="entry name" value="STKc_PknB_like"/>
    <property type="match status" value="1"/>
</dbReference>
<dbReference type="SMART" id="SM00065">
    <property type="entry name" value="GAF"/>
    <property type="match status" value="1"/>
</dbReference>
<dbReference type="NCBIfam" id="TIGR00229">
    <property type="entry name" value="sensory_box"/>
    <property type="match status" value="1"/>
</dbReference>
<evidence type="ECO:0000313" key="7">
    <source>
        <dbReference type="Proteomes" id="UP000187012"/>
    </source>
</evidence>
<feature type="domain" description="Histidine kinase" evidence="3">
    <location>
        <begin position="1668"/>
        <end position="1858"/>
    </location>
</feature>
<keyword evidence="1" id="KW-0175">Coiled coil</keyword>
<dbReference type="GO" id="GO:0046983">
    <property type="term" value="F:protein dimerization activity"/>
    <property type="evidence" value="ECO:0007669"/>
    <property type="project" value="InterPro"/>
</dbReference>
<dbReference type="SMART" id="SM00387">
    <property type="entry name" value="HATPase_c"/>
    <property type="match status" value="1"/>
</dbReference>
<dbReference type="InterPro" id="IPR036890">
    <property type="entry name" value="HATPase_C_sf"/>
</dbReference>
<dbReference type="Gene3D" id="3.40.50.300">
    <property type="entry name" value="P-loop containing nucleotide triphosphate hydrolases"/>
    <property type="match status" value="1"/>
</dbReference>
<dbReference type="PANTHER" id="PTHR43642:SF1">
    <property type="entry name" value="HYBRID SIGNAL TRANSDUCTION HISTIDINE KINASE G"/>
    <property type="match status" value="1"/>
</dbReference>
<dbReference type="Pfam" id="PF13191">
    <property type="entry name" value="AAA_16"/>
    <property type="match status" value="1"/>
</dbReference>
<dbReference type="Gene3D" id="3.30.450.40">
    <property type="match status" value="1"/>
</dbReference>
<dbReference type="CDD" id="cd00130">
    <property type="entry name" value="PAS"/>
    <property type="match status" value="1"/>
</dbReference>
<dbReference type="InterPro" id="IPR035965">
    <property type="entry name" value="PAS-like_dom_sf"/>
</dbReference>
<evidence type="ECO:0000256" key="1">
    <source>
        <dbReference type="SAM" id="Coils"/>
    </source>
</evidence>
<dbReference type="InterPro" id="IPR000014">
    <property type="entry name" value="PAS"/>
</dbReference>
<dbReference type="GO" id="GO:0000155">
    <property type="term" value="F:phosphorelay sensor kinase activity"/>
    <property type="evidence" value="ECO:0007669"/>
    <property type="project" value="InterPro"/>
</dbReference>
<dbReference type="SUPFAM" id="SSF55785">
    <property type="entry name" value="PYP-like sensor domain (PAS domain)"/>
    <property type="match status" value="1"/>
</dbReference>
<feature type="domain" description="PAS" evidence="4">
    <location>
        <begin position="1518"/>
        <end position="1562"/>
    </location>
</feature>
<name>A0A1N7S897_9BURK</name>
<dbReference type="PROSITE" id="PS50011">
    <property type="entry name" value="PROTEIN_KINASE_DOM"/>
    <property type="match status" value="1"/>
</dbReference>
<evidence type="ECO:0000259" key="2">
    <source>
        <dbReference type="PROSITE" id="PS50011"/>
    </source>
</evidence>
<dbReference type="PROSITE" id="PS50109">
    <property type="entry name" value="HIS_KIN"/>
    <property type="match status" value="1"/>
</dbReference>
<dbReference type="Pfam" id="PF02518">
    <property type="entry name" value="HATPase_c"/>
    <property type="match status" value="1"/>
</dbReference>
<keyword evidence="7" id="KW-1185">Reference proteome</keyword>
<proteinExistence type="predicted"/>
<organism evidence="6 7">
    <name type="scientific">Paraburkholderia ribeironis</name>
    <dbReference type="NCBI Taxonomy" id="1247936"/>
    <lineage>
        <taxon>Bacteria</taxon>
        <taxon>Pseudomonadati</taxon>
        <taxon>Pseudomonadota</taxon>
        <taxon>Betaproteobacteria</taxon>
        <taxon>Burkholderiales</taxon>
        <taxon>Burkholderiaceae</taxon>
        <taxon>Paraburkholderia</taxon>
    </lineage>
</organism>
<sequence length="1862" mass="207493">MAATCLVVATVRVADYAMPPRIVHVGRARGPPLLDKMTYTKPDGKLRQMNAPHGSDAGSSAQVLWEDGERTLCRVRSGVGSDSVLIARTADEHPPSAVLDRLAHEFALKDHLDSAWAVRPMELVREDGRSSLVLEDPGGEPLERLVGAPVEVERVLNVAVGIAVALGRLHQRGLVHKDLKPAHILVNCADGHVRLTGFGIASRVPRERQLPEPPETIAGTLPYMAPEQTGRMNRSIDSRSDLYAFGVTLYQMLTGTLPFTAGDPMEWVHCHIARKPVPPGARVDTVPPAVSEVVMKLLAKTPEERYQTAAGIERDLKRCLTEWQRQRDIDAFPLGQNDTPDRLLVPEKLYGREREVEALVAAFDRVVTSGTPELVLVSGYSGIGKSAVVNELHKVLVPPRGLFASGKFDQYKRDIPYSTLVQAFQSLVRQLLGKRDAELALWRDALIRTLGANARLVTDLIPELKLIIGDPPPLSELEPYQAQRRFQHVFRHFIGVFARREHPLALFLDDLQWLDAATLALLEDLLTRSDLQYLMLIGAYRDNEVDTGHPLMRKIQIIRATGARLSEIALAPLAREHVEQLTAEALRCERERAAPLAQLVHEKTAGNPFFVIQFVYALADAGLLTFDHGTTCWCWDLSQIRNKGHTDNVVDLMVAKLVRLPTATQRALQQLACLGNTASVAMLPQVLGIPSQEVRSLLQPAVDQELVERREDAYRFVHDRVQEAAYSMIPEHSRADAHLRIGRLLAAHMPSDKRKGAIFEIVSQFNRGAKLVTAQREREQLARLNLIAGQRAKASTAYASALTYLTAGVERLQDDCWERRHELRFALELNRAECEFLTGRLSVAEERLARLSTRATTIVERAHVTCLQMDVYLTLDRSDRAVDVCLDHLRHVGIDWLAHPDEGDVQQEYENIRSGLAGRTIEALIDLPLMKDPASLATADVLSKLLRPAWFTDANLASLTICKAVSLSLECGNCDASCFAYVMLPRIAGSRFDDYQAGFQFGRLGYELVERRGLKRFEAVTYLCFALYVVRWTKHVHLSSKMLRHAFEAANRTGDVPSGAYTRCHIVSDLLFSGEPLIEVEREAEEGLAFSRKARFGLVVDNITTQLALIRTLRGSTLKFGCFDYGEFDELRAEQHLSSNPALATAACWYWIRKLQARYLSGNYVAAMDAASMAQQLLWSSSSHLEESEYHFYVALARAADCDRAPAQEREQHHDAIAAHHRQLEIWAQNCPENFANRAALVGAEMARLKGRDVEAMSLYEDAIRSARANAFVHNEALANELASRFYAARGFDKIARVYLQDARRGYRRWGAEGKVRELDDLYPYLREKERAPRPGSTIGAPVEQLDLATVIKVSQAISGEIVLDKLIDMVMRTAIEQAGAERGLLILPGASGQRIAAEARTDGDALCVQLCDAPVSTTTMPESVLYRVLRTRESVILDDAAVDPAFAIDAYIREHRTRSILCLPLTDQAKLIGALYLENNLITHAFAPDRIAVLRLLASQAATSLENTRLYRDLEEREARIRRLVDANIIGIIVWTAKGDILEANDAFLRIVGYGREDLVSGRVRWKDLTPVEWQESTEQALVQIGQNGRCPPVEKEYIRKDGSRVPVMVGRVAFDARGKEGVAFVIDLTERKAAEHRLQESYEMLRELTSRRETAREEERKHIAREMHDELGQHLTALRLKASALRMQLGEDRPELVEQTQVLIALVDETMQVVRGVIASLRPAALDAGIAAALEWLAAGFNRNNRTVCRLRVGDENIVVSEDRAVVLFRLVQEALTNVARHAAARQVTITLERTPGGCLLEVCDDGRGFDVLATRRKSFGLAGMEERVQMLGGRIDVISSLGAGTTIKVNLPDHPSMPT</sequence>
<evidence type="ECO:0000313" key="6">
    <source>
        <dbReference type="EMBL" id="SIT43542.1"/>
    </source>
</evidence>
<dbReference type="GO" id="GO:0016020">
    <property type="term" value="C:membrane"/>
    <property type="evidence" value="ECO:0007669"/>
    <property type="project" value="InterPro"/>
</dbReference>
<feature type="coiled-coil region" evidence="1">
    <location>
        <begin position="1633"/>
        <end position="1667"/>
    </location>
</feature>
<feature type="domain" description="Protein kinase" evidence="2">
    <location>
        <begin position="49"/>
        <end position="324"/>
    </location>
</feature>
<dbReference type="Pfam" id="PF13426">
    <property type="entry name" value="PAS_9"/>
    <property type="match status" value="1"/>
</dbReference>
<dbReference type="GO" id="GO:0005524">
    <property type="term" value="F:ATP binding"/>
    <property type="evidence" value="ECO:0007669"/>
    <property type="project" value="InterPro"/>
</dbReference>
<dbReference type="InterPro" id="IPR041664">
    <property type="entry name" value="AAA_16"/>
</dbReference>
<dbReference type="Pfam" id="PF07730">
    <property type="entry name" value="HisKA_3"/>
    <property type="match status" value="1"/>
</dbReference>
<accession>A0A1N7S897</accession>
<feature type="domain" description="PAC" evidence="5">
    <location>
        <begin position="1593"/>
        <end position="1642"/>
    </location>
</feature>
<dbReference type="Gene3D" id="1.20.5.1930">
    <property type="match status" value="1"/>
</dbReference>
<keyword evidence="6" id="KW-0418">Kinase</keyword>
<dbReference type="InterPro" id="IPR029016">
    <property type="entry name" value="GAF-like_dom_sf"/>
</dbReference>
<protein>
    <submittedName>
        <fullName evidence="6">Multi-sensor signal transduction multi-kinase</fullName>
    </submittedName>
</protein>
<dbReference type="Pfam" id="PF00069">
    <property type="entry name" value="Pkinase"/>
    <property type="match status" value="1"/>
</dbReference>
<dbReference type="PANTHER" id="PTHR43642">
    <property type="entry name" value="HYBRID SIGNAL TRANSDUCTION HISTIDINE KINASE G"/>
    <property type="match status" value="1"/>
</dbReference>
<dbReference type="InterPro" id="IPR000719">
    <property type="entry name" value="Prot_kinase_dom"/>
</dbReference>
<dbReference type="InterPro" id="IPR005467">
    <property type="entry name" value="His_kinase_dom"/>
</dbReference>
<dbReference type="InterPro" id="IPR000700">
    <property type="entry name" value="PAS-assoc_C"/>
</dbReference>
<dbReference type="EMBL" id="CYGX02000044">
    <property type="protein sequence ID" value="SIT43542.1"/>
    <property type="molecule type" value="Genomic_DNA"/>
</dbReference>
<dbReference type="InterPro" id="IPR011712">
    <property type="entry name" value="Sig_transdc_His_kin_sub3_dim/P"/>
</dbReference>
<dbReference type="CDD" id="cd16917">
    <property type="entry name" value="HATPase_UhpB-NarQ-NarX-like"/>
    <property type="match status" value="1"/>
</dbReference>
<dbReference type="Gene3D" id="3.30.450.20">
    <property type="entry name" value="PAS domain"/>
    <property type="match status" value="1"/>
</dbReference>
<dbReference type="SUPFAM" id="SSF56112">
    <property type="entry name" value="Protein kinase-like (PK-like)"/>
    <property type="match status" value="1"/>
</dbReference>
<keyword evidence="6" id="KW-0808">Transferase</keyword>
<dbReference type="InterPro" id="IPR027417">
    <property type="entry name" value="P-loop_NTPase"/>
</dbReference>
<dbReference type="InterPro" id="IPR003018">
    <property type="entry name" value="GAF"/>
</dbReference>
<dbReference type="SMART" id="SM00091">
    <property type="entry name" value="PAS"/>
    <property type="match status" value="1"/>
</dbReference>
<dbReference type="SUPFAM" id="SSF55781">
    <property type="entry name" value="GAF domain-like"/>
    <property type="match status" value="1"/>
</dbReference>